<evidence type="ECO:0000256" key="1">
    <source>
        <dbReference type="SAM" id="Coils"/>
    </source>
</evidence>
<accession>A0A3P7M7N8</accession>
<feature type="coiled-coil region" evidence="1">
    <location>
        <begin position="22"/>
        <end position="118"/>
    </location>
</feature>
<evidence type="ECO:0000313" key="4">
    <source>
        <dbReference type="Proteomes" id="UP000271889"/>
    </source>
</evidence>
<keyword evidence="1" id="KW-0175">Coiled coil</keyword>
<name>A0A3P7M7N8_CYLGO</name>
<dbReference type="AlphaFoldDB" id="A0A3P7M7N8"/>
<keyword evidence="4" id="KW-1185">Reference proteome</keyword>
<dbReference type="EMBL" id="UYRV01109698">
    <property type="protein sequence ID" value="VDN25415.1"/>
    <property type="molecule type" value="Genomic_DNA"/>
</dbReference>
<dbReference type="Proteomes" id="UP000271889">
    <property type="component" value="Unassembled WGS sequence"/>
</dbReference>
<sequence>MGTAERKERRVADRFQVCPHFREEFEEEQRQMKEKLVELENENIVLKKRLSENGTDLFEMRSKLSKVAALEEELQFASEKLRREVEENHRLSRSRYEADRLKEENVYLKEEIERLTATTRQQNAAIPAQSSSKPSEDSQQLKIKELKTIIRMMSENYDDFCRSLKRNGNLYSSPVKVAKEVAGLRLNHDIPNTAEQVPKVEEQHTRDEVTPRAVAAAGRDSVQEIVQEPPPKPTELPSSNDTPFEVEDVQVDKPGASEDEIDW</sequence>
<dbReference type="OrthoDB" id="5824032at2759"/>
<feature type="compositionally biased region" description="Basic and acidic residues" evidence="2">
    <location>
        <begin position="198"/>
        <end position="210"/>
    </location>
</feature>
<gene>
    <name evidence="3" type="ORF">CGOC_LOCUS10100</name>
</gene>
<protein>
    <submittedName>
        <fullName evidence="3">Uncharacterized protein</fullName>
    </submittedName>
</protein>
<organism evidence="3 4">
    <name type="scientific">Cylicostephanus goldi</name>
    <name type="common">Nematode worm</name>
    <dbReference type="NCBI Taxonomy" id="71465"/>
    <lineage>
        <taxon>Eukaryota</taxon>
        <taxon>Metazoa</taxon>
        <taxon>Ecdysozoa</taxon>
        <taxon>Nematoda</taxon>
        <taxon>Chromadorea</taxon>
        <taxon>Rhabditida</taxon>
        <taxon>Rhabditina</taxon>
        <taxon>Rhabditomorpha</taxon>
        <taxon>Strongyloidea</taxon>
        <taxon>Strongylidae</taxon>
        <taxon>Cylicostephanus</taxon>
    </lineage>
</organism>
<evidence type="ECO:0000313" key="3">
    <source>
        <dbReference type="EMBL" id="VDN25415.1"/>
    </source>
</evidence>
<evidence type="ECO:0000256" key="2">
    <source>
        <dbReference type="SAM" id="MobiDB-lite"/>
    </source>
</evidence>
<reference evidence="3 4" key="1">
    <citation type="submission" date="2018-11" db="EMBL/GenBank/DDBJ databases">
        <authorList>
            <consortium name="Pathogen Informatics"/>
        </authorList>
    </citation>
    <scope>NUCLEOTIDE SEQUENCE [LARGE SCALE GENOMIC DNA]</scope>
</reference>
<proteinExistence type="predicted"/>
<feature type="region of interest" description="Disordered" evidence="2">
    <location>
        <begin position="119"/>
        <end position="140"/>
    </location>
</feature>
<feature type="region of interest" description="Disordered" evidence="2">
    <location>
        <begin position="198"/>
        <end position="263"/>
    </location>
</feature>